<feature type="region of interest" description="Disordered" evidence="1">
    <location>
        <begin position="53"/>
        <end position="78"/>
    </location>
</feature>
<sequence length="78" mass="8031">MTENPAPPAGPVLVDPADLGALLAAAVRPGPDAAGERQALAAFRAVRDAGALDGPVRRDGRVRRRDDWRPGRGPAANA</sequence>
<reference evidence="2 3" key="1">
    <citation type="submission" date="2022-10" db="EMBL/GenBank/DDBJ databases">
        <authorList>
            <person name="Xie J."/>
            <person name="Shen N."/>
        </authorList>
    </citation>
    <scope>NUCLEOTIDE SEQUENCE [LARGE SCALE GENOMIC DNA]</scope>
    <source>
        <strain evidence="2 3">DSM 41681</strain>
    </source>
</reference>
<evidence type="ECO:0000256" key="1">
    <source>
        <dbReference type="SAM" id="MobiDB-lite"/>
    </source>
</evidence>
<protein>
    <recommendedName>
        <fullName evidence="4">Acyl-CoA carboxylase subunit epsilon</fullName>
    </recommendedName>
</protein>
<evidence type="ECO:0000313" key="2">
    <source>
        <dbReference type="EMBL" id="MEB3966991.1"/>
    </source>
</evidence>
<organism evidence="2 3">
    <name type="scientific">Streptomyces kunmingensis</name>
    <dbReference type="NCBI Taxonomy" id="68225"/>
    <lineage>
        <taxon>Bacteria</taxon>
        <taxon>Bacillati</taxon>
        <taxon>Actinomycetota</taxon>
        <taxon>Actinomycetes</taxon>
        <taxon>Kitasatosporales</taxon>
        <taxon>Streptomycetaceae</taxon>
        <taxon>Streptomyces</taxon>
    </lineage>
</organism>
<name>A0ABU6CSP3_9ACTN</name>
<keyword evidence="3" id="KW-1185">Reference proteome</keyword>
<accession>A0ABU6CSP3</accession>
<comment type="caution">
    <text evidence="2">The sequence shown here is derived from an EMBL/GenBank/DDBJ whole genome shotgun (WGS) entry which is preliminary data.</text>
</comment>
<feature type="compositionally biased region" description="Basic and acidic residues" evidence="1">
    <location>
        <begin position="55"/>
        <end position="70"/>
    </location>
</feature>
<dbReference type="Proteomes" id="UP001352223">
    <property type="component" value="Unassembled WGS sequence"/>
</dbReference>
<evidence type="ECO:0000313" key="3">
    <source>
        <dbReference type="Proteomes" id="UP001352223"/>
    </source>
</evidence>
<dbReference type="EMBL" id="JAOZYB010000371">
    <property type="protein sequence ID" value="MEB3966991.1"/>
    <property type="molecule type" value="Genomic_DNA"/>
</dbReference>
<evidence type="ECO:0008006" key="4">
    <source>
        <dbReference type="Google" id="ProtNLM"/>
    </source>
</evidence>
<proteinExistence type="predicted"/>
<gene>
    <name evidence="2" type="ORF">OKJ48_43170</name>
</gene>
<dbReference type="RefSeq" id="WP_324776821.1">
    <property type="nucleotide sequence ID" value="NZ_BAAATS010000018.1"/>
</dbReference>